<dbReference type="RefSeq" id="WP_065382019.1">
    <property type="nucleotide sequence ID" value="NZ_CP014486.1"/>
</dbReference>
<evidence type="ECO:0000313" key="3">
    <source>
        <dbReference type="Proteomes" id="UP000184161"/>
    </source>
</evidence>
<protein>
    <submittedName>
        <fullName evidence="2">Uncharacterized protein</fullName>
    </submittedName>
</protein>
<gene>
    <name evidence="2" type="ORF">BKK64_17525</name>
</gene>
<organism evidence="2 3">
    <name type="scientific">Bacillus cereus</name>
    <dbReference type="NCBI Taxonomy" id="1396"/>
    <lineage>
        <taxon>Bacteria</taxon>
        <taxon>Bacillati</taxon>
        <taxon>Bacillota</taxon>
        <taxon>Bacilli</taxon>
        <taxon>Bacillales</taxon>
        <taxon>Bacillaceae</taxon>
        <taxon>Bacillus</taxon>
        <taxon>Bacillus cereus group</taxon>
    </lineage>
</organism>
<dbReference type="AlphaFoldDB" id="A0A9X5ZCT3"/>
<keyword evidence="1" id="KW-0472">Membrane</keyword>
<keyword evidence="1" id="KW-0812">Transmembrane</keyword>
<reference evidence="2 3" key="1">
    <citation type="submission" date="2016-10" db="EMBL/GenBank/DDBJ databases">
        <title>Draft Genome Sequence of one Bacillus cereus strain isolated from pooled breast milk.</title>
        <authorList>
            <person name="Woudstra C."/>
            <person name="Chamoin A."/>
            <person name="Gentil S."/>
            <person name="Rambeloson T."/>
            <person name="Delannoye S."/>
            <person name="Heinnekine J.A."/>
            <person name="Herbin S."/>
            <person name="Fach P."/>
        </authorList>
    </citation>
    <scope>NUCLEOTIDE SEQUENCE [LARGE SCALE GENOMIC DNA]</scope>
    <source>
        <strain evidence="2 3">16SBCL1279</strain>
    </source>
</reference>
<keyword evidence="1" id="KW-1133">Transmembrane helix</keyword>
<proteinExistence type="predicted"/>
<comment type="caution">
    <text evidence="2">The sequence shown here is derived from an EMBL/GenBank/DDBJ whole genome shotgun (WGS) entry which is preliminary data.</text>
</comment>
<name>A0A9X5ZCT3_BACCE</name>
<accession>A0A9X5ZCT3</accession>
<sequence>MDIIDIDILKPIFDQLAMRVAMILFIPLLITLLGVAILNRCNVPKVVILYGMVSVFLFSVYKMFGLFYM</sequence>
<feature type="transmembrane region" description="Helical" evidence="1">
    <location>
        <begin position="20"/>
        <end position="39"/>
    </location>
</feature>
<dbReference type="Proteomes" id="UP000184161">
    <property type="component" value="Unassembled WGS sequence"/>
</dbReference>
<feature type="transmembrane region" description="Helical" evidence="1">
    <location>
        <begin position="46"/>
        <end position="68"/>
    </location>
</feature>
<evidence type="ECO:0000313" key="2">
    <source>
        <dbReference type="EMBL" id="OJS94512.1"/>
    </source>
</evidence>
<dbReference type="EMBL" id="MLYK01000040">
    <property type="protein sequence ID" value="OJS94512.1"/>
    <property type="molecule type" value="Genomic_DNA"/>
</dbReference>
<evidence type="ECO:0000256" key="1">
    <source>
        <dbReference type="SAM" id="Phobius"/>
    </source>
</evidence>